<sequence length="95" mass="11162">MLFHNKDTHLNVPDDYSMPHWINLSFYSTNKKIAYSNFIPRIKLPPPLPDGEIKKDSPRSKLLPEDEYIHNSFFDYDAYDAKIFQMPSGTSHCRN</sequence>
<evidence type="ECO:0000313" key="2">
    <source>
        <dbReference type="Proteomes" id="UP001162156"/>
    </source>
</evidence>
<comment type="caution">
    <text evidence="1">The sequence shown here is derived from an EMBL/GenBank/DDBJ whole genome shotgun (WGS) entry which is preliminary data.</text>
</comment>
<accession>A0AAV8X069</accession>
<evidence type="ECO:0000313" key="1">
    <source>
        <dbReference type="EMBL" id="KAJ8931911.1"/>
    </source>
</evidence>
<reference evidence="1" key="1">
    <citation type="journal article" date="2023" name="Insect Mol. Biol.">
        <title>Genome sequencing provides insights into the evolution of gene families encoding plant cell wall-degrading enzymes in longhorned beetles.</title>
        <authorList>
            <person name="Shin N.R."/>
            <person name="Okamura Y."/>
            <person name="Kirsch R."/>
            <person name="Pauchet Y."/>
        </authorList>
    </citation>
    <scope>NUCLEOTIDE SEQUENCE</scope>
    <source>
        <strain evidence="1">RBIC_L_NR</strain>
    </source>
</reference>
<keyword evidence="2" id="KW-1185">Reference proteome</keyword>
<dbReference type="EMBL" id="JANEYF010004209">
    <property type="protein sequence ID" value="KAJ8931911.1"/>
    <property type="molecule type" value="Genomic_DNA"/>
</dbReference>
<gene>
    <name evidence="1" type="ORF">NQ314_015180</name>
</gene>
<dbReference type="AlphaFoldDB" id="A0AAV8X069"/>
<organism evidence="1 2">
    <name type="scientific">Rhamnusium bicolor</name>
    <dbReference type="NCBI Taxonomy" id="1586634"/>
    <lineage>
        <taxon>Eukaryota</taxon>
        <taxon>Metazoa</taxon>
        <taxon>Ecdysozoa</taxon>
        <taxon>Arthropoda</taxon>
        <taxon>Hexapoda</taxon>
        <taxon>Insecta</taxon>
        <taxon>Pterygota</taxon>
        <taxon>Neoptera</taxon>
        <taxon>Endopterygota</taxon>
        <taxon>Coleoptera</taxon>
        <taxon>Polyphaga</taxon>
        <taxon>Cucujiformia</taxon>
        <taxon>Chrysomeloidea</taxon>
        <taxon>Cerambycidae</taxon>
        <taxon>Lepturinae</taxon>
        <taxon>Rhagiini</taxon>
        <taxon>Rhamnusium</taxon>
    </lineage>
</organism>
<protein>
    <submittedName>
        <fullName evidence="1">Uncharacterized protein</fullName>
    </submittedName>
</protein>
<dbReference type="Proteomes" id="UP001162156">
    <property type="component" value="Unassembled WGS sequence"/>
</dbReference>
<name>A0AAV8X069_9CUCU</name>
<proteinExistence type="predicted"/>